<dbReference type="STRING" id="1423726.FC07_GL002957"/>
<feature type="domain" description="Cell envelope-related transcriptional attenuator" evidence="3">
    <location>
        <begin position="91"/>
        <end position="236"/>
    </location>
</feature>
<evidence type="ECO:0000313" key="4">
    <source>
        <dbReference type="EMBL" id="KRK36725.1"/>
    </source>
</evidence>
<comment type="caution">
    <text evidence="4">The sequence shown here is derived from an EMBL/GenBank/DDBJ whole genome shotgun (WGS) entry which is preliminary data.</text>
</comment>
<evidence type="ECO:0000313" key="5">
    <source>
        <dbReference type="Proteomes" id="UP000051461"/>
    </source>
</evidence>
<feature type="transmembrane region" description="Helical" evidence="2">
    <location>
        <begin position="21"/>
        <end position="40"/>
    </location>
</feature>
<sequence length="358" mass="39886">METRQQHQKPPRKKRHWGLRILLALLVLIVMALIGGGIYVHQLYQKTGKSFNKMYTPPKGTASTKIQQGKPFSILFLGVDTGADGRIDRGNSDTLIVVTVNPKTRKTSMHSIPRDTLAEMIGDKKRNMQKLNAAYNLGKSTMAKKSVGHLLNVPIDYYVTMNMGGLKTIVNAVGGIEVNAKMNVGFDGVWITKGKHHLNGTQALAYARMRYQDPKGDYGRQMRQQEVIKAVAKKLISPKGIGHYDDLLKALQPNVRTDINFNTLATAAFKYRHNASKITSEHLQGNSAWINGSSYQIAATNELNRVSSNIRKELGLKAEKVDNAETRLNALNPTFNGSTNQDFNTFGLDTVYYTENTY</sequence>
<keyword evidence="2" id="KW-0812">Transmembrane</keyword>
<dbReference type="Pfam" id="PF03816">
    <property type="entry name" value="LytR_cpsA_psr"/>
    <property type="match status" value="1"/>
</dbReference>
<comment type="similarity">
    <text evidence="1">Belongs to the LytR/CpsA/Psr (LCP) family.</text>
</comment>
<organism evidence="4 5">
    <name type="scientific">Loigolactobacillus bifermentans DSM 20003</name>
    <dbReference type="NCBI Taxonomy" id="1423726"/>
    <lineage>
        <taxon>Bacteria</taxon>
        <taxon>Bacillati</taxon>
        <taxon>Bacillota</taxon>
        <taxon>Bacilli</taxon>
        <taxon>Lactobacillales</taxon>
        <taxon>Lactobacillaceae</taxon>
        <taxon>Loigolactobacillus</taxon>
    </lineage>
</organism>
<evidence type="ECO:0000256" key="1">
    <source>
        <dbReference type="ARBA" id="ARBA00006068"/>
    </source>
</evidence>
<keyword evidence="2" id="KW-1133">Transmembrane helix</keyword>
<reference evidence="4 5" key="1">
    <citation type="journal article" date="2015" name="Genome Announc.">
        <title>Expanding the biotechnology potential of lactobacilli through comparative genomics of 213 strains and associated genera.</title>
        <authorList>
            <person name="Sun Z."/>
            <person name="Harris H.M."/>
            <person name="McCann A."/>
            <person name="Guo C."/>
            <person name="Argimon S."/>
            <person name="Zhang W."/>
            <person name="Yang X."/>
            <person name="Jeffery I.B."/>
            <person name="Cooney J.C."/>
            <person name="Kagawa T.F."/>
            <person name="Liu W."/>
            <person name="Song Y."/>
            <person name="Salvetti E."/>
            <person name="Wrobel A."/>
            <person name="Rasinkangas P."/>
            <person name="Parkhill J."/>
            <person name="Rea M.C."/>
            <person name="O'Sullivan O."/>
            <person name="Ritari J."/>
            <person name="Douillard F.P."/>
            <person name="Paul Ross R."/>
            <person name="Yang R."/>
            <person name="Briner A.E."/>
            <person name="Felis G.E."/>
            <person name="de Vos W.M."/>
            <person name="Barrangou R."/>
            <person name="Klaenhammer T.R."/>
            <person name="Caufield P.W."/>
            <person name="Cui Y."/>
            <person name="Zhang H."/>
            <person name="O'Toole P.W."/>
        </authorList>
    </citation>
    <scope>NUCLEOTIDE SEQUENCE [LARGE SCALE GENOMIC DNA]</scope>
    <source>
        <strain evidence="4 5">DSM 20003</strain>
    </source>
</reference>
<keyword evidence="5" id="KW-1185">Reference proteome</keyword>
<dbReference type="EMBL" id="AZDA01000058">
    <property type="protein sequence ID" value="KRK36725.1"/>
    <property type="molecule type" value="Genomic_DNA"/>
</dbReference>
<dbReference type="Proteomes" id="UP000051461">
    <property type="component" value="Unassembled WGS sequence"/>
</dbReference>
<proteinExistence type="inferred from homology"/>
<name>A0A0R1GRS7_9LACO</name>
<evidence type="ECO:0000256" key="2">
    <source>
        <dbReference type="SAM" id="Phobius"/>
    </source>
</evidence>
<dbReference type="PANTHER" id="PTHR33392">
    <property type="entry name" value="POLYISOPRENYL-TEICHOIC ACID--PEPTIDOGLYCAN TEICHOIC ACID TRANSFERASE TAGU"/>
    <property type="match status" value="1"/>
</dbReference>
<dbReference type="AlphaFoldDB" id="A0A0R1GRS7"/>
<protein>
    <submittedName>
        <fullName evidence="4">Transcription regulator</fullName>
    </submittedName>
</protein>
<dbReference type="InterPro" id="IPR050922">
    <property type="entry name" value="LytR/CpsA/Psr_CW_biosynth"/>
</dbReference>
<accession>A0A0R1GRS7</accession>
<dbReference type="PATRIC" id="fig|1423726.3.peg.3069"/>
<gene>
    <name evidence="4" type="ORF">FC07_GL002957</name>
</gene>
<dbReference type="Gene3D" id="3.40.630.190">
    <property type="entry name" value="LCP protein"/>
    <property type="match status" value="1"/>
</dbReference>
<dbReference type="PANTHER" id="PTHR33392:SF6">
    <property type="entry name" value="POLYISOPRENYL-TEICHOIC ACID--PEPTIDOGLYCAN TEICHOIC ACID TRANSFERASE TAGU"/>
    <property type="match status" value="1"/>
</dbReference>
<keyword evidence="2" id="KW-0472">Membrane</keyword>
<dbReference type="InterPro" id="IPR004474">
    <property type="entry name" value="LytR_CpsA_psr"/>
</dbReference>
<dbReference type="NCBIfam" id="TIGR00350">
    <property type="entry name" value="lytR_cpsA_psr"/>
    <property type="match status" value="1"/>
</dbReference>
<evidence type="ECO:0000259" key="3">
    <source>
        <dbReference type="Pfam" id="PF03816"/>
    </source>
</evidence>